<evidence type="ECO:0000256" key="1">
    <source>
        <dbReference type="SAM" id="MobiDB-lite"/>
    </source>
</evidence>
<protein>
    <submittedName>
        <fullName evidence="4">Fasciclin domain-containing protein</fullName>
    </submittedName>
</protein>
<feature type="signal peptide" evidence="2">
    <location>
        <begin position="1"/>
        <end position="20"/>
    </location>
</feature>
<name>A0AAV9I5A3_9PEZI</name>
<organism evidence="4 5">
    <name type="scientific">Cladorrhinum samala</name>
    <dbReference type="NCBI Taxonomy" id="585594"/>
    <lineage>
        <taxon>Eukaryota</taxon>
        <taxon>Fungi</taxon>
        <taxon>Dikarya</taxon>
        <taxon>Ascomycota</taxon>
        <taxon>Pezizomycotina</taxon>
        <taxon>Sordariomycetes</taxon>
        <taxon>Sordariomycetidae</taxon>
        <taxon>Sordariales</taxon>
        <taxon>Podosporaceae</taxon>
        <taxon>Cladorrhinum</taxon>
    </lineage>
</organism>
<reference evidence="4" key="1">
    <citation type="journal article" date="2023" name="Mol. Phylogenet. Evol.">
        <title>Genome-scale phylogeny and comparative genomics of the fungal order Sordariales.</title>
        <authorList>
            <person name="Hensen N."/>
            <person name="Bonometti L."/>
            <person name="Westerberg I."/>
            <person name="Brannstrom I.O."/>
            <person name="Guillou S."/>
            <person name="Cros-Aarteil S."/>
            <person name="Calhoun S."/>
            <person name="Haridas S."/>
            <person name="Kuo A."/>
            <person name="Mondo S."/>
            <person name="Pangilinan J."/>
            <person name="Riley R."/>
            <person name="LaButti K."/>
            <person name="Andreopoulos B."/>
            <person name="Lipzen A."/>
            <person name="Chen C."/>
            <person name="Yan M."/>
            <person name="Daum C."/>
            <person name="Ng V."/>
            <person name="Clum A."/>
            <person name="Steindorff A."/>
            <person name="Ohm R.A."/>
            <person name="Martin F."/>
            <person name="Silar P."/>
            <person name="Natvig D.O."/>
            <person name="Lalanne C."/>
            <person name="Gautier V."/>
            <person name="Ament-Velasquez S.L."/>
            <person name="Kruys A."/>
            <person name="Hutchinson M.I."/>
            <person name="Powell A.J."/>
            <person name="Barry K."/>
            <person name="Miller A.N."/>
            <person name="Grigoriev I.V."/>
            <person name="Debuchy R."/>
            <person name="Gladieux P."/>
            <person name="Hiltunen Thoren M."/>
            <person name="Johannesson H."/>
        </authorList>
    </citation>
    <scope>NUCLEOTIDE SEQUENCE</scope>
    <source>
        <strain evidence="4">PSN324</strain>
    </source>
</reference>
<evidence type="ECO:0000259" key="3">
    <source>
        <dbReference type="PROSITE" id="PS50213"/>
    </source>
</evidence>
<dbReference type="InterPro" id="IPR036378">
    <property type="entry name" value="FAS1_dom_sf"/>
</dbReference>
<keyword evidence="5" id="KW-1185">Reference proteome</keyword>
<evidence type="ECO:0000313" key="4">
    <source>
        <dbReference type="EMBL" id="KAK4466672.1"/>
    </source>
</evidence>
<feature type="compositionally biased region" description="Basic residues" evidence="1">
    <location>
        <begin position="93"/>
        <end position="110"/>
    </location>
</feature>
<dbReference type="PROSITE" id="PS50213">
    <property type="entry name" value="FAS1"/>
    <property type="match status" value="2"/>
</dbReference>
<dbReference type="SMART" id="SM00554">
    <property type="entry name" value="FAS1"/>
    <property type="match status" value="2"/>
</dbReference>
<reference evidence="4" key="2">
    <citation type="submission" date="2023-06" db="EMBL/GenBank/DDBJ databases">
        <authorList>
            <consortium name="Lawrence Berkeley National Laboratory"/>
            <person name="Mondo S.J."/>
            <person name="Hensen N."/>
            <person name="Bonometti L."/>
            <person name="Westerberg I."/>
            <person name="Brannstrom I.O."/>
            <person name="Guillou S."/>
            <person name="Cros-Aarteil S."/>
            <person name="Calhoun S."/>
            <person name="Haridas S."/>
            <person name="Kuo A."/>
            <person name="Pangilinan J."/>
            <person name="Riley R."/>
            <person name="Labutti K."/>
            <person name="Andreopoulos B."/>
            <person name="Lipzen A."/>
            <person name="Chen C."/>
            <person name="Yanf M."/>
            <person name="Daum C."/>
            <person name="Ng V."/>
            <person name="Clum A."/>
            <person name="Steindorff A."/>
            <person name="Ohm R."/>
            <person name="Martin F."/>
            <person name="Silar P."/>
            <person name="Natvig D."/>
            <person name="Lalanne C."/>
            <person name="Gautier V."/>
            <person name="Ament-Velasquez S.L."/>
            <person name="Kruys A."/>
            <person name="Hutchinson M.I."/>
            <person name="Powell A.J."/>
            <person name="Barry K."/>
            <person name="Miller A.N."/>
            <person name="Grigoriev I.V."/>
            <person name="Debuchy R."/>
            <person name="Gladieux P."/>
            <person name="Thoren M.H."/>
            <person name="Johannesson H."/>
        </authorList>
    </citation>
    <scope>NUCLEOTIDE SEQUENCE</scope>
    <source>
        <strain evidence="4">PSN324</strain>
    </source>
</reference>
<feature type="region of interest" description="Disordered" evidence="1">
    <location>
        <begin position="71"/>
        <end position="110"/>
    </location>
</feature>
<gene>
    <name evidence="4" type="ORF">QBC42DRAFT_62393</name>
</gene>
<dbReference type="AlphaFoldDB" id="A0AAV9I5A3"/>
<comment type="caution">
    <text evidence="4">The sequence shown here is derived from an EMBL/GenBank/DDBJ whole genome shotgun (WGS) entry which is preliminary data.</text>
</comment>
<dbReference type="Pfam" id="PF02469">
    <property type="entry name" value="Fasciclin"/>
    <property type="match status" value="2"/>
</dbReference>
<dbReference type="Gene3D" id="2.30.180.10">
    <property type="entry name" value="FAS1 domain"/>
    <property type="match status" value="2"/>
</dbReference>
<feature type="domain" description="FAS1" evidence="3">
    <location>
        <begin position="112"/>
        <end position="252"/>
    </location>
</feature>
<evidence type="ECO:0000313" key="5">
    <source>
        <dbReference type="Proteomes" id="UP001321749"/>
    </source>
</evidence>
<dbReference type="SUPFAM" id="SSF82153">
    <property type="entry name" value="FAS1 domain"/>
    <property type="match status" value="2"/>
</dbReference>
<dbReference type="PANTHER" id="PTHR10900">
    <property type="entry name" value="PERIOSTIN-RELATED"/>
    <property type="match status" value="1"/>
</dbReference>
<dbReference type="InterPro" id="IPR000782">
    <property type="entry name" value="FAS1_domain"/>
</dbReference>
<accession>A0AAV9I5A3</accession>
<keyword evidence="2" id="KW-0732">Signal</keyword>
<dbReference type="InterPro" id="IPR050904">
    <property type="entry name" value="Adhesion/Biosynth-related"/>
</dbReference>
<proteinExistence type="predicted"/>
<dbReference type="EMBL" id="MU864930">
    <property type="protein sequence ID" value="KAK4466672.1"/>
    <property type="molecule type" value="Genomic_DNA"/>
</dbReference>
<feature type="chain" id="PRO_5043350656" evidence="2">
    <location>
        <begin position="21"/>
        <end position="462"/>
    </location>
</feature>
<sequence length="462" mass="51742">MKLTLAFAATAAALATTNHGQSEQVSLVDEYKHNVQTGIETFWDTLPYPATLFSTIEKRITETIRRTTNNAVDLDDSGSGSDSDSDDDDDHHHHPPHRRPPGRGHRHHGDRTKTIYEQIKESKYTTKFAKLVEEHDEIKSLLDDTETNHTIFVPTDRAFDRIPHHPKDPPSKEFILALLKYHALPGLYRVPRILHSDTLPTELSLETLGGHAQRLRVNLGLFFTLRINLYSKVVAGNIEAKNGVLHAVDGILVPPPSQAKLISLLPGSFSTFSLALEKTGLGEELEKEERKSGGTLFAPTNRAFRRLGPAANAFLFSDRGRKYLKALLKYHVVLGETLYSDAFYKGKKGDDETKNGGGTGYWHVDLPSLLDDKAIAVDVKRWKGFVSITLNGFTRVVFKDGLASDGSVQVVDKVLIPPHKHRDGPPAKEEENWENISEEEVVARLQPYVEDKEEKNEEIRDL</sequence>
<dbReference type="Proteomes" id="UP001321749">
    <property type="component" value="Unassembled WGS sequence"/>
</dbReference>
<dbReference type="PANTHER" id="PTHR10900:SF125">
    <property type="entry name" value="FAS1 DOMAIN-CONTAINING PROTEIN YLR001C"/>
    <property type="match status" value="1"/>
</dbReference>
<evidence type="ECO:0000256" key="2">
    <source>
        <dbReference type="SAM" id="SignalP"/>
    </source>
</evidence>
<feature type="domain" description="FAS1" evidence="3">
    <location>
        <begin position="256"/>
        <end position="415"/>
    </location>
</feature>